<dbReference type="EC" id="3.2.2.27" evidence="4 9"/>
<dbReference type="CDD" id="cd10027">
    <property type="entry name" value="UDG-F1-like"/>
    <property type="match status" value="1"/>
</dbReference>
<keyword evidence="13" id="KW-0326">Glycosidase</keyword>
<dbReference type="NCBIfam" id="NF003588">
    <property type="entry name" value="PRK05254.1-1"/>
    <property type="match status" value="1"/>
</dbReference>
<gene>
    <name evidence="9" type="primary">ung</name>
    <name evidence="13" type="ORF">ACFQ42_04735</name>
</gene>
<keyword evidence="9" id="KW-0963">Cytoplasm</keyword>
<dbReference type="EMBL" id="JBHTOI010000032">
    <property type="protein sequence ID" value="MFD1418040.1"/>
    <property type="molecule type" value="Genomic_DNA"/>
</dbReference>
<evidence type="ECO:0000256" key="2">
    <source>
        <dbReference type="ARBA" id="ARBA00002631"/>
    </source>
</evidence>
<dbReference type="InterPro" id="IPR036895">
    <property type="entry name" value="Uracil-DNA_glycosylase-like_sf"/>
</dbReference>
<dbReference type="NCBIfam" id="NF003589">
    <property type="entry name" value="PRK05254.1-2"/>
    <property type="match status" value="1"/>
</dbReference>
<feature type="domain" description="Uracil-DNA glycosylase-like" evidence="12">
    <location>
        <begin position="50"/>
        <end position="209"/>
    </location>
</feature>
<proteinExistence type="inferred from homology"/>
<evidence type="ECO:0000256" key="4">
    <source>
        <dbReference type="ARBA" id="ARBA00012030"/>
    </source>
</evidence>
<dbReference type="NCBIfam" id="NF003592">
    <property type="entry name" value="PRK05254.1-5"/>
    <property type="match status" value="1"/>
</dbReference>
<dbReference type="NCBIfam" id="TIGR00628">
    <property type="entry name" value="ung"/>
    <property type="match status" value="1"/>
</dbReference>
<dbReference type="RefSeq" id="WP_125678182.1">
    <property type="nucleotide sequence ID" value="NZ_JBHTOI010000032.1"/>
</dbReference>
<evidence type="ECO:0000313" key="14">
    <source>
        <dbReference type="Proteomes" id="UP001597251"/>
    </source>
</evidence>
<evidence type="ECO:0000256" key="10">
    <source>
        <dbReference type="PROSITE-ProRule" id="PRU10072"/>
    </source>
</evidence>
<keyword evidence="6 9" id="KW-0227">DNA damage</keyword>
<keyword evidence="14" id="KW-1185">Reference proteome</keyword>
<dbReference type="GO" id="GO:0004844">
    <property type="term" value="F:uracil DNA N-glycosylase activity"/>
    <property type="evidence" value="ECO:0007669"/>
    <property type="project" value="UniProtKB-EC"/>
</dbReference>
<dbReference type="HAMAP" id="MF_00148">
    <property type="entry name" value="UDG"/>
    <property type="match status" value="1"/>
</dbReference>
<dbReference type="SMART" id="SM00986">
    <property type="entry name" value="UDG"/>
    <property type="match status" value="1"/>
</dbReference>
<evidence type="ECO:0000256" key="7">
    <source>
        <dbReference type="ARBA" id="ARBA00022801"/>
    </source>
</evidence>
<dbReference type="PROSITE" id="PS00130">
    <property type="entry name" value="U_DNA_GLYCOSYLASE"/>
    <property type="match status" value="1"/>
</dbReference>
<protein>
    <recommendedName>
        <fullName evidence="5 9">Uracil-DNA glycosylase</fullName>
        <shortName evidence="9">UDG</shortName>
        <ecNumber evidence="4 9">3.2.2.27</ecNumber>
    </recommendedName>
</protein>
<name>A0ABW4BTW7_9LACO</name>
<dbReference type="SMART" id="SM00987">
    <property type="entry name" value="UreE_C"/>
    <property type="match status" value="1"/>
</dbReference>
<dbReference type="PANTHER" id="PTHR11264">
    <property type="entry name" value="URACIL-DNA GLYCOSYLASE"/>
    <property type="match status" value="1"/>
</dbReference>
<evidence type="ECO:0000256" key="11">
    <source>
        <dbReference type="RuleBase" id="RU003780"/>
    </source>
</evidence>
<comment type="function">
    <text evidence="2 9 11">Excises uracil residues from the DNA which can arise as a result of misincorporation of dUMP residues by DNA polymerase or due to deamination of cytosine.</text>
</comment>
<dbReference type="PANTHER" id="PTHR11264:SF0">
    <property type="entry name" value="URACIL-DNA GLYCOSYLASE"/>
    <property type="match status" value="1"/>
</dbReference>
<evidence type="ECO:0000256" key="8">
    <source>
        <dbReference type="ARBA" id="ARBA00023204"/>
    </source>
</evidence>
<keyword evidence="8 9" id="KW-0234">DNA repair</keyword>
<dbReference type="Pfam" id="PF03167">
    <property type="entry name" value="UDG"/>
    <property type="match status" value="1"/>
</dbReference>
<dbReference type="Gene3D" id="3.40.470.10">
    <property type="entry name" value="Uracil-DNA glycosylase-like domain"/>
    <property type="match status" value="1"/>
</dbReference>
<dbReference type="Proteomes" id="UP001597251">
    <property type="component" value="Unassembled WGS sequence"/>
</dbReference>
<keyword evidence="7 9" id="KW-0378">Hydrolase</keyword>
<dbReference type="SUPFAM" id="SSF52141">
    <property type="entry name" value="Uracil-DNA glycosylase-like"/>
    <property type="match status" value="1"/>
</dbReference>
<dbReference type="InterPro" id="IPR005122">
    <property type="entry name" value="Uracil-DNA_glycosylase-like"/>
</dbReference>
<comment type="similarity">
    <text evidence="3 9 11">Belongs to the uracil-DNA glycosylase (UDG) superfamily. UNG family.</text>
</comment>
<evidence type="ECO:0000256" key="1">
    <source>
        <dbReference type="ARBA" id="ARBA00001400"/>
    </source>
</evidence>
<accession>A0ABW4BTW7</accession>
<dbReference type="InterPro" id="IPR018085">
    <property type="entry name" value="Ura-DNA_Glyclase_AS"/>
</dbReference>
<sequence length="231" mass="26434">MRNFINNDWQDVLEGEFEKPYYHELHDFLKNEYNTQTIYPNMNNIYQAFKWTSFSDTKVVILGQDPYHEPNQAIGCSFAVAPGVTIPPSLRNIYKELDSDLGFKPVNHGYLKSWAEQGVLLLNSVLTVRRGQANSHKNKGWEKLTDFAIHALSERGGVVFLLWGNSAKSKIPLIDQEKNTIISSTHPSPFSANYGFLGSRPFSKANEALLHYNVRVINWQLPEVVDEMEEK</sequence>
<comment type="catalytic activity">
    <reaction evidence="1 9 11">
        <text>Hydrolyzes single-stranded DNA or mismatched double-stranded DNA and polynucleotides, releasing free uracil.</text>
        <dbReference type="EC" id="3.2.2.27"/>
    </reaction>
</comment>
<comment type="subcellular location">
    <subcellularLocation>
        <location evidence="9">Cytoplasm</location>
    </subcellularLocation>
</comment>
<evidence type="ECO:0000256" key="3">
    <source>
        <dbReference type="ARBA" id="ARBA00008184"/>
    </source>
</evidence>
<evidence type="ECO:0000256" key="5">
    <source>
        <dbReference type="ARBA" id="ARBA00018429"/>
    </source>
</evidence>
<evidence type="ECO:0000256" key="6">
    <source>
        <dbReference type="ARBA" id="ARBA00022763"/>
    </source>
</evidence>
<evidence type="ECO:0000256" key="9">
    <source>
        <dbReference type="HAMAP-Rule" id="MF_00148"/>
    </source>
</evidence>
<comment type="caution">
    <text evidence="13">The sequence shown here is derived from an EMBL/GenBank/DDBJ whole genome shotgun (WGS) entry which is preliminary data.</text>
</comment>
<dbReference type="InterPro" id="IPR002043">
    <property type="entry name" value="UDG_fam1"/>
</dbReference>
<evidence type="ECO:0000259" key="12">
    <source>
        <dbReference type="SMART" id="SM00986"/>
    </source>
</evidence>
<feature type="active site" description="Proton acceptor" evidence="9 10">
    <location>
        <position position="65"/>
    </location>
</feature>
<organism evidence="13 14">
    <name type="scientific">Companilactobacillus keshanensis</name>
    <dbReference type="NCBI Taxonomy" id="2486003"/>
    <lineage>
        <taxon>Bacteria</taxon>
        <taxon>Bacillati</taxon>
        <taxon>Bacillota</taxon>
        <taxon>Bacilli</taxon>
        <taxon>Lactobacillales</taxon>
        <taxon>Lactobacillaceae</taxon>
        <taxon>Companilactobacillus</taxon>
    </lineage>
</organism>
<reference evidence="14" key="1">
    <citation type="journal article" date="2019" name="Int. J. Syst. Evol. Microbiol.">
        <title>The Global Catalogue of Microorganisms (GCM) 10K type strain sequencing project: providing services to taxonomists for standard genome sequencing and annotation.</title>
        <authorList>
            <consortium name="The Broad Institute Genomics Platform"/>
            <consortium name="The Broad Institute Genome Sequencing Center for Infectious Disease"/>
            <person name="Wu L."/>
            <person name="Ma J."/>
        </authorList>
    </citation>
    <scope>NUCLEOTIDE SEQUENCE [LARGE SCALE GENOMIC DNA]</scope>
    <source>
        <strain evidence="14">CCM 8936</strain>
    </source>
</reference>
<evidence type="ECO:0000313" key="13">
    <source>
        <dbReference type="EMBL" id="MFD1418040.1"/>
    </source>
</evidence>